<keyword evidence="2 10" id="KW-0808">Transferase</keyword>
<evidence type="ECO:0000256" key="3">
    <source>
        <dbReference type="ARBA" id="ARBA00022741"/>
    </source>
</evidence>
<comment type="similarity">
    <text evidence="10">Belongs to the protein kinase superfamily. Ser/Thr protein kinase family. MAP kinase subfamily.</text>
</comment>
<gene>
    <name evidence="12" type="ORF">O3M35_010186</name>
</gene>
<dbReference type="PANTHER" id="PTHR24055">
    <property type="entry name" value="MITOGEN-ACTIVATED PROTEIN KINASE"/>
    <property type="match status" value="1"/>
</dbReference>
<dbReference type="Gene3D" id="1.10.510.10">
    <property type="entry name" value="Transferase(Phosphotransferase) domain 1"/>
    <property type="match status" value="1"/>
</dbReference>
<dbReference type="Gene3D" id="3.30.200.20">
    <property type="entry name" value="Phosphorylase Kinase, domain 1"/>
    <property type="match status" value="1"/>
</dbReference>
<evidence type="ECO:0000259" key="11">
    <source>
        <dbReference type="PROSITE" id="PS50011"/>
    </source>
</evidence>
<comment type="catalytic activity">
    <reaction evidence="6 10">
        <text>L-threonyl-[protein] + ATP = O-phospho-L-threonyl-[protein] + ADP + H(+)</text>
        <dbReference type="Rhea" id="RHEA:46608"/>
        <dbReference type="Rhea" id="RHEA-COMP:11060"/>
        <dbReference type="Rhea" id="RHEA-COMP:11605"/>
        <dbReference type="ChEBI" id="CHEBI:15378"/>
        <dbReference type="ChEBI" id="CHEBI:30013"/>
        <dbReference type="ChEBI" id="CHEBI:30616"/>
        <dbReference type="ChEBI" id="CHEBI:61977"/>
        <dbReference type="ChEBI" id="CHEBI:456216"/>
        <dbReference type="EC" id="2.7.11.24"/>
    </reaction>
</comment>
<dbReference type="PROSITE" id="PS00108">
    <property type="entry name" value="PROTEIN_KINASE_ST"/>
    <property type="match status" value="1"/>
</dbReference>
<keyword evidence="4 10" id="KW-0418">Kinase</keyword>
<dbReference type="SMART" id="SM00220">
    <property type="entry name" value="S_TKc"/>
    <property type="match status" value="1"/>
</dbReference>
<evidence type="ECO:0000313" key="12">
    <source>
        <dbReference type="EMBL" id="KAK9503677.1"/>
    </source>
</evidence>
<evidence type="ECO:0000256" key="10">
    <source>
        <dbReference type="RuleBase" id="RU361165"/>
    </source>
</evidence>
<sequence length="445" mass="52236">MEKRNNSKDSAKNIVNDKEFVEENISRFYHLHKKVGKGAYGIVYKATHKSTNRTVAIKKIFNAFTNETDAKRTFREIYFLKELKSHPNIITLFTIHRSTSHKDIYLIFEYMDIDLHQYIKQGRKLETEHIRYITYQILKGLKYIHSGSIIHRDLKPANILLNARCEAKIADFGLARCLKSKEINLGEKNLTGYVATRWYRAPEILLGCKKYSRAIDMWSVGCILAEMIRGVPLFPGNSTVNQLELILTSVPEPTFKEKFDISSSLSQRILEWSPDEKLHLKKLLSNAPSDLKDLTIKFLIFDPNRRLDVVNGIRHPFVKKYHNPLNEPEIEKPIYQDILDQRIFMRRMVNGQTNLETRTLNVRKQYQQPVPVIGSHMKKTTRIPIHQRFVPTNPLKQSFIRSYSNNNCIKRNSEDRKYYSEFEKIPFHCFKSTARSKFRTNYNLC</sequence>
<dbReference type="Proteomes" id="UP001461498">
    <property type="component" value="Unassembled WGS sequence"/>
</dbReference>
<evidence type="ECO:0000256" key="1">
    <source>
        <dbReference type="ARBA" id="ARBA00022527"/>
    </source>
</evidence>
<dbReference type="FunFam" id="3.30.200.20:FF:000166">
    <property type="entry name" value="Mitogen-activated protein kinase"/>
    <property type="match status" value="1"/>
</dbReference>
<dbReference type="EC" id="2.7.11.24" evidence="10"/>
<dbReference type="GO" id="GO:0005524">
    <property type="term" value="F:ATP binding"/>
    <property type="evidence" value="ECO:0007669"/>
    <property type="project" value="UniProtKB-UniRule"/>
</dbReference>
<keyword evidence="5 8" id="KW-0067">ATP-binding</keyword>
<dbReference type="PROSITE" id="PS01351">
    <property type="entry name" value="MAPK"/>
    <property type="match status" value="1"/>
</dbReference>
<dbReference type="InterPro" id="IPR050117">
    <property type="entry name" value="MAPK"/>
</dbReference>
<evidence type="ECO:0000256" key="4">
    <source>
        <dbReference type="ARBA" id="ARBA00022777"/>
    </source>
</evidence>
<dbReference type="PROSITE" id="PS50011">
    <property type="entry name" value="PROTEIN_KINASE_DOM"/>
    <property type="match status" value="1"/>
</dbReference>
<evidence type="ECO:0000256" key="2">
    <source>
        <dbReference type="ARBA" id="ARBA00022679"/>
    </source>
</evidence>
<dbReference type="InterPro" id="IPR000719">
    <property type="entry name" value="Prot_kinase_dom"/>
</dbReference>
<dbReference type="SUPFAM" id="SSF56112">
    <property type="entry name" value="Protein kinase-like (PK-like)"/>
    <property type="match status" value="1"/>
</dbReference>
<evidence type="ECO:0000256" key="8">
    <source>
        <dbReference type="PROSITE-ProRule" id="PRU10141"/>
    </source>
</evidence>
<name>A0AAW1CZA3_9HEMI</name>
<keyword evidence="3 8" id="KW-0547">Nucleotide-binding</keyword>
<evidence type="ECO:0000256" key="7">
    <source>
        <dbReference type="ARBA" id="ARBA00048312"/>
    </source>
</evidence>
<dbReference type="InterPro" id="IPR008271">
    <property type="entry name" value="Ser/Thr_kinase_AS"/>
</dbReference>
<dbReference type="PROSITE" id="PS00107">
    <property type="entry name" value="PROTEIN_KINASE_ATP"/>
    <property type="match status" value="1"/>
</dbReference>
<comment type="activity regulation">
    <text evidence="10">Activated by threonine and tyrosine phosphorylation.</text>
</comment>
<evidence type="ECO:0000256" key="6">
    <source>
        <dbReference type="ARBA" id="ARBA00047592"/>
    </source>
</evidence>
<dbReference type="EMBL" id="JAPXFL010000007">
    <property type="protein sequence ID" value="KAK9503677.1"/>
    <property type="molecule type" value="Genomic_DNA"/>
</dbReference>
<keyword evidence="10" id="KW-0460">Magnesium</keyword>
<proteinExistence type="inferred from homology"/>
<organism evidence="12 13">
    <name type="scientific">Rhynocoris fuscipes</name>
    <dbReference type="NCBI Taxonomy" id="488301"/>
    <lineage>
        <taxon>Eukaryota</taxon>
        <taxon>Metazoa</taxon>
        <taxon>Ecdysozoa</taxon>
        <taxon>Arthropoda</taxon>
        <taxon>Hexapoda</taxon>
        <taxon>Insecta</taxon>
        <taxon>Pterygota</taxon>
        <taxon>Neoptera</taxon>
        <taxon>Paraneoptera</taxon>
        <taxon>Hemiptera</taxon>
        <taxon>Heteroptera</taxon>
        <taxon>Panheteroptera</taxon>
        <taxon>Cimicomorpha</taxon>
        <taxon>Reduviidae</taxon>
        <taxon>Harpactorinae</taxon>
        <taxon>Harpactorini</taxon>
        <taxon>Rhynocoris</taxon>
    </lineage>
</organism>
<feature type="domain" description="Protein kinase" evidence="11">
    <location>
        <begin position="29"/>
        <end position="318"/>
    </location>
</feature>
<evidence type="ECO:0000313" key="13">
    <source>
        <dbReference type="Proteomes" id="UP001461498"/>
    </source>
</evidence>
<comment type="cofactor">
    <cofactor evidence="10">
        <name>Mg(2+)</name>
        <dbReference type="ChEBI" id="CHEBI:18420"/>
    </cofactor>
</comment>
<dbReference type="FunFam" id="1.10.510.10:FF:000624">
    <property type="entry name" value="Mitogen-activated protein kinase"/>
    <property type="match status" value="1"/>
</dbReference>
<dbReference type="AlphaFoldDB" id="A0AAW1CZA3"/>
<dbReference type="InterPro" id="IPR017441">
    <property type="entry name" value="Protein_kinase_ATP_BS"/>
</dbReference>
<reference evidence="12 13" key="1">
    <citation type="submission" date="2022-12" db="EMBL/GenBank/DDBJ databases">
        <title>Chromosome-level genome assembly of true bugs.</title>
        <authorList>
            <person name="Ma L."/>
            <person name="Li H."/>
        </authorList>
    </citation>
    <scope>NUCLEOTIDE SEQUENCE [LARGE SCALE GENOMIC DNA]</scope>
    <source>
        <strain evidence="12">Lab_2022b</strain>
    </source>
</reference>
<dbReference type="Pfam" id="PF00069">
    <property type="entry name" value="Pkinase"/>
    <property type="match status" value="1"/>
</dbReference>
<dbReference type="InterPro" id="IPR003527">
    <property type="entry name" value="MAP_kinase_CS"/>
</dbReference>
<accession>A0AAW1CZA3</accession>
<feature type="binding site" evidence="8">
    <location>
        <position position="59"/>
    </location>
    <ligand>
        <name>ATP</name>
        <dbReference type="ChEBI" id="CHEBI:30616"/>
    </ligand>
</feature>
<dbReference type="GO" id="GO:0004707">
    <property type="term" value="F:MAP kinase activity"/>
    <property type="evidence" value="ECO:0007669"/>
    <property type="project" value="UniProtKB-EC"/>
</dbReference>
<protein>
    <recommendedName>
        <fullName evidence="10">Mitogen-activated protein kinase</fullName>
        <ecNumber evidence="10">2.7.11.24</ecNumber>
    </recommendedName>
</protein>
<evidence type="ECO:0000256" key="5">
    <source>
        <dbReference type="ARBA" id="ARBA00022840"/>
    </source>
</evidence>
<dbReference type="InterPro" id="IPR011009">
    <property type="entry name" value="Kinase-like_dom_sf"/>
</dbReference>
<comment type="catalytic activity">
    <reaction evidence="7">
        <text>L-seryl-[protein] + ATP = O-phospho-L-seryl-[protein] + ADP + H(+)</text>
        <dbReference type="Rhea" id="RHEA:17989"/>
        <dbReference type="Rhea" id="RHEA-COMP:9863"/>
        <dbReference type="Rhea" id="RHEA-COMP:11604"/>
        <dbReference type="ChEBI" id="CHEBI:15378"/>
        <dbReference type="ChEBI" id="CHEBI:29999"/>
        <dbReference type="ChEBI" id="CHEBI:30616"/>
        <dbReference type="ChEBI" id="CHEBI:83421"/>
        <dbReference type="ChEBI" id="CHEBI:456216"/>
        <dbReference type="EC" id="2.7.11.24"/>
    </reaction>
</comment>
<evidence type="ECO:0000256" key="9">
    <source>
        <dbReference type="RuleBase" id="RU000304"/>
    </source>
</evidence>
<comment type="caution">
    <text evidence="12">The sequence shown here is derived from an EMBL/GenBank/DDBJ whole genome shotgun (WGS) entry which is preliminary data.</text>
</comment>
<keyword evidence="13" id="KW-1185">Reference proteome</keyword>
<keyword evidence="1 9" id="KW-0723">Serine/threonine-protein kinase</keyword>